<evidence type="ECO:0000313" key="2">
    <source>
        <dbReference type="Proteomes" id="UP000032434"/>
    </source>
</evidence>
<dbReference type="InParanoid" id="A0A061AAN2"/>
<gene>
    <name evidence="1" type="ORF">Aocu_08250</name>
</gene>
<dbReference type="EMBL" id="LK028559">
    <property type="protein sequence ID" value="CDR30898.1"/>
    <property type="molecule type" value="Genomic_DNA"/>
</dbReference>
<sequence>MIKNLHDDKFENIFLSTIQDLNNPSNKDVILFKSQQSEMSFILFDITYFESYKRQIRVHLYSKEVLLSDILNLKKENIVFNIEQGYIQSMLKIKGYLQLDQHNSTRWDYALTTNETYTKNDTQYIQKGLYFKNDVGNLEDFLIDYEVEPGLDNRDVYVFGIIYDWNPNRKTGEYTFLRH</sequence>
<keyword evidence="2" id="KW-1185">Reference proteome</keyword>
<organism evidence="1 2">
    <name type="scientific">Acholeplasma oculi</name>
    <dbReference type="NCBI Taxonomy" id="35623"/>
    <lineage>
        <taxon>Bacteria</taxon>
        <taxon>Bacillati</taxon>
        <taxon>Mycoplasmatota</taxon>
        <taxon>Mollicutes</taxon>
        <taxon>Acholeplasmatales</taxon>
        <taxon>Acholeplasmataceae</taxon>
        <taxon>Acholeplasma</taxon>
    </lineage>
</organism>
<dbReference type="STRING" id="35623.Aocu_08250"/>
<dbReference type="HOGENOM" id="CLU_1500377_0_0_14"/>
<reference evidence="2" key="1">
    <citation type="submission" date="2014-05" db="EMBL/GenBank/DDBJ databases">
        <authorList>
            <person name="Kube M."/>
        </authorList>
    </citation>
    <scope>NUCLEOTIDE SEQUENCE [LARGE SCALE GENOMIC DNA]</scope>
</reference>
<dbReference type="Proteomes" id="UP000032434">
    <property type="component" value="Chromosome 1"/>
</dbReference>
<protein>
    <submittedName>
        <fullName evidence="1">Two-component system response regulator, receiver domain</fullName>
    </submittedName>
</protein>
<proteinExistence type="predicted"/>
<evidence type="ECO:0000313" key="1">
    <source>
        <dbReference type="EMBL" id="CDR30898.1"/>
    </source>
</evidence>
<dbReference type="RefSeq" id="WP_045749384.1">
    <property type="nucleotide sequence ID" value="NZ_FUZK01000001.1"/>
</dbReference>
<accession>A0A061AAN2</accession>
<dbReference type="PATRIC" id="fig|35623.3.peg.825"/>
<dbReference type="AlphaFoldDB" id="A0A061AAN2"/>
<dbReference type="KEGG" id="aoc:Aocu_08250"/>
<name>A0A061AAN2_9MOLU</name>